<evidence type="ECO:0000313" key="9">
    <source>
        <dbReference type="EMBL" id="KAK6541700.1"/>
    </source>
</evidence>
<keyword evidence="10" id="KW-1185">Reference proteome</keyword>
<proteinExistence type="inferred from homology"/>
<dbReference type="EMBL" id="JAVHJO010000003">
    <property type="protein sequence ID" value="KAK6541700.1"/>
    <property type="molecule type" value="Genomic_DNA"/>
</dbReference>
<comment type="subcellular location">
    <subcellularLocation>
        <location evidence="1">Golgi apparatus membrane</location>
        <topology evidence="1">Peripheral membrane protein</topology>
    </subcellularLocation>
</comment>
<dbReference type="PANTHER" id="PTHR31658:SF0">
    <property type="entry name" value="CONSERVED OLIGOMERIC GOLGI COMPLEX SUBUNIT 1"/>
    <property type="match status" value="1"/>
</dbReference>
<organism evidence="9 10">
    <name type="scientific">Orbilia ellipsospora</name>
    <dbReference type="NCBI Taxonomy" id="2528407"/>
    <lineage>
        <taxon>Eukaryota</taxon>
        <taxon>Fungi</taxon>
        <taxon>Dikarya</taxon>
        <taxon>Ascomycota</taxon>
        <taxon>Pezizomycotina</taxon>
        <taxon>Orbiliomycetes</taxon>
        <taxon>Orbiliales</taxon>
        <taxon>Orbiliaceae</taxon>
        <taxon>Orbilia</taxon>
    </lineage>
</organism>
<comment type="similarity">
    <text evidence="2">Belongs to the COG1 family.</text>
</comment>
<evidence type="ECO:0000313" key="10">
    <source>
        <dbReference type="Proteomes" id="UP001365542"/>
    </source>
</evidence>
<keyword evidence="6" id="KW-0333">Golgi apparatus</keyword>
<dbReference type="GO" id="GO:0006891">
    <property type="term" value="P:intra-Golgi vesicle-mediated transport"/>
    <property type="evidence" value="ECO:0007669"/>
    <property type="project" value="InterPro"/>
</dbReference>
<feature type="compositionally biased region" description="Acidic residues" evidence="8">
    <location>
        <begin position="705"/>
        <end position="724"/>
    </location>
</feature>
<evidence type="ECO:0000256" key="8">
    <source>
        <dbReference type="SAM" id="MobiDB-lite"/>
    </source>
</evidence>
<evidence type="ECO:0000256" key="2">
    <source>
        <dbReference type="ARBA" id="ARBA00006653"/>
    </source>
</evidence>
<evidence type="ECO:0000256" key="7">
    <source>
        <dbReference type="ARBA" id="ARBA00023136"/>
    </source>
</evidence>
<sequence length="843" mass="95620">MAVDALQLEKWEDAFQQPVASVRVMEKQLRVALQEKKDGLRALVGESYRDLLHTAERIIEMNDSIQQVESHLSQASKQCNYGSLQKKATNAVSMKQKEEDKDRKSRVTAAELAVLSNCPIAISRALSHNKSPLVAAKLYILARLLRRSVSEKVKSPYITTLERQLSNLRVTILRDLDHELCQLDTDAAKILQCLGAYALITSSSTSDTFMHFQTLRLNAVVSLLRQDTVSAETILEAIRLLNENLRLSTQLFPKRLSDNLANLQLKPLFQEPAINDMMELNMAVHIHWISDSIRMYTPWLKTDDLRNESCKIEIASKLGTTLRAIFDGLEKAVKVVSKVESLVQMRHDILIAGRGVIARTSDLNSEDLNQSLTKIREIVNTRIREVLNGDIGSMGVLGQDLAKLVSETSTVRKKDQGSWNSMLSSFENAKGGRNLKAMVRAVSYSDKSGLRSVRLKHSKWIAKIASNYAHIKKMSEERDWDPDNDEDEDDLDAPETLKEMNSTDTEALLLNYVEGLLEGYRSLETNMAGLVDGMRQESDIVDSPQRIEAACLIIRFISIVRNSCPQHGNDGIISLGWFGKDVKLRIYDFLSRDVAKKALRSFSKDLSRRKWSSGVPFIGLWEGAPKLPIQPSPLVFKFLRNLVQSMNEIGVDIWSRDATDALKRTVSKAVWDELEESLTTAEKQTNGVVDFVEDKKEEGEQKVEEADDEKEDEEKKDEGDEQKEDEEKKDEGDEQKEGGEEQKTVEENPQAEHTPLSPLHREQVLQGYFDSTYLDNAFRTVQARGVTRDDKNKDKDSQVTLGWEFIERTREKVPVETDDRVKMSRSAEDYWRRTNLLFGVLDI</sequence>
<dbReference type="InterPro" id="IPR033370">
    <property type="entry name" value="COG1"/>
</dbReference>
<dbReference type="GO" id="GO:0000139">
    <property type="term" value="C:Golgi membrane"/>
    <property type="evidence" value="ECO:0007669"/>
    <property type="project" value="UniProtKB-SubCell"/>
</dbReference>
<keyword evidence="5" id="KW-0653">Protein transport</keyword>
<evidence type="ECO:0000256" key="1">
    <source>
        <dbReference type="ARBA" id="ARBA00004395"/>
    </source>
</evidence>
<name>A0AAV9XHX3_9PEZI</name>
<feature type="compositionally biased region" description="Basic and acidic residues" evidence="8">
    <location>
        <begin position="692"/>
        <end position="704"/>
    </location>
</feature>
<dbReference type="GO" id="GO:0017119">
    <property type="term" value="C:Golgi transport complex"/>
    <property type="evidence" value="ECO:0007669"/>
    <property type="project" value="InterPro"/>
</dbReference>
<feature type="region of interest" description="Disordered" evidence="8">
    <location>
        <begin position="685"/>
        <end position="760"/>
    </location>
</feature>
<comment type="caution">
    <text evidence="9">The sequence shown here is derived from an EMBL/GenBank/DDBJ whole genome shotgun (WGS) entry which is preliminary data.</text>
</comment>
<dbReference type="AlphaFoldDB" id="A0AAV9XHX3"/>
<gene>
    <name evidence="9" type="ORF">TWF694_007493</name>
</gene>
<evidence type="ECO:0000256" key="3">
    <source>
        <dbReference type="ARBA" id="ARBA00020978"/>
    </source>
</evidence>
<accession>A0AAV9XHX3</accession>
<evidence type="ECO:0000256" key="5">
    <source>
        <dbReference type="ARBA" id="ARBA00022927"/>
    </source>
</evidence>
<dbReference type="Proteomes" id="UP001365542">
    <property type="component" value="Unassembled WGS sequence"/>
</dbReference>
<dbReference type="GO" id="GO:0015031">
    <property type="term" value="P:protein transport"/>
    <property type="evidence" value="ECO:0007669"/>
    <property type="project" value="UniProtKB-KW"/>
</dbReference>
<evidence type="ECO:0000256" key="6">
    <source>
        <dbReference type="ARBA" id="ARBA00023034"/>
    </source>
</evidence>
<protein>
    <recommendedName>
        <fullName evidence="3">Conserved oligomeric Golgi complex subunit 1</fullName>
    </recommendedName>
</protein>
<reference evidence="9 10" key="1">
    <citation type="submission" date="2019-10" db="EMBL/GenBank/DDBJ databases">
        <authorList>
            <person name="Palmer J.M."/>
        </authorList>
    </citation>
    <scope>NUCLEOTIDE SEQUENCE [LARGE SCALE GENOMIC DNA]</scope>
    <source>
        <strain evidence="9 10">TWF694</strain>
    </source>
</reference>
<feature type="compositionally biased region" description="Basic and acidic residues" evidence="8">
    <location>
        <begin position="725"/>
        <end position="746"/>
    </location>
</feature>
<evidence type="ECO:0000256" key="4">
    <source>
        <dbReference type="ARBA" id="ARBA00022448"/>
    </source>
</evidence>
<dbReference type="Pfam" id="PF08700">
    <property type="entry name" value="VPS51_Exo84_N"/>
    <property type="match status" value="1"/>
</dbReference>
<dbReference type="PANTHER" id="PTHR31658">
    <property type="entry name" value="CONSERVED OLIGOMERIC GOLGI COMPLEX SUBUNIT 1"/>
    <property type="match status" value="1"/>
</dbReference>
<keyword evidence="4" id="KW-0813">Transport</keyword>
<keyword evidence="7" id="KW-0472">Membrane</keyword>